<name>A0A2D1U104_9SPHI</name>
<dbReference type="KEGG" id="pgs:CPT03_01750"/>
<dbReference type="PANTHER" id="PTHR33990">
    <property type="entry name" value="PROTEIN YJDN-RELATED"/>
    <property type="match status" value="1"/>
</dbReference>
<dbReference type="Proteomes" id="UP000223749">
    <property type="component" value="Chromosome"/>
</dbReference>
<evidence type="ECO:0000259" key="1">
    <source>
        <dbReference type="Pfam" id="PF06983"/>
    </source>
</evidence>
<accession>A0A2D1U104</accession>
<dbReference type="Gene3D" id="3.10.180.10">
    <property type="entry name" value="2,3-Dihydroxybiphenyl 1,2-Dioxygenase, domain 1"/>
    <property type="match status" value="1"/>
</dbReference>
<dbReference type="SUPFAM" id="SSF54593">
    <property type="entry name" value="Glyoxalase/Bleomycin resistance protein/Dihydroxybiphenyl dioxygenase"/>
    <property type="match status" value="1"/>
</dbReference>
<evidence type="ECO:0000313" key="3">
    <source>
        <dbReference type="Proteomes" id="UP000223749"/>
    </source>
</evidence>
<dbReference type="RefSeq" id="WP_099437229.1">
    <property type="nucleotide sequence ID" value="NZ_CP024091.1"/>
</dbReference>
<evidence type="ECO:0000313" key="2">
    <source>
        <dbReference type="EMBL" id="ATP55276.1"/>
    </source>
</evidence>
<organism evidence="2 3">
    <name type="scientific">Pedobacter ginsengisoli</name>
    <dbReference type="NCBI Taxonomy" id="363852"/>
    <lineage>
        <taxon>Bacteria</taxon>
        <taxon>Pseudomonadati</taxon>
        <taxon>Bacteroidota</taxon>
        <taxon>Sphingobacteriia</taxon>
        <taxon>Sphingobacteriales</taxon>
        <taxon>Sphingobacteriaceae</taxon>
        <taxon>Pedobacter</taxon>
    </lineage>
</organism>
<dbReference type="CDD" id="cd06588">
    <property type="entry name" value="PhnB_like"/>
    <property type="match status" value="1"/>
</dbReference>
<protein>
    <submittedName>
        <fullName evidence="2">VOC family protein</fullName>
    </submittedName>
</protein>
<reference evidence="2 3" key="1">
    <citation type="submission" date="2017-10" db="EMBL/GenBank/DDBJ databases">
        <title>Whole genome of Pedobacter ginsengisoli T01R-27 isolated from tomato rhizosphere.</title>
        <authorList>
            <person name="Weon H.-Y."/>
            <person name="Lee S.A."/>
            <person name="Sang M.K."/>
            <person name="Song J."/>
        </authorList>
    </citation>
    <scope>NUCLEOTIDE SEQUENCE [LARGE SCALE GENOMIC DNA]</scope>
    <source>
        <strain evidence="2 3">T01R-27</strain>
    </source>
</reference>
<dbReference type="AlphaFoldDB" id="A0A2D1U104"/>
<gene>
    <name evidence="2" type="ORF">CPT03_01750</name>
</gene>
<dbReference type="InterPro" id="IPR028973">
    <property type="entry name" value="PhnB-like"/>
</dbReference>
<keyword evidence="3" id="KW-1185">Reference proteome</keyword>
<proteinExistence type="predicted"/>
<dbReference type="PANTHER" id="PTHR33990:SF1">
    <property type="entry name" value="PROTEIN YJDN"/>
    <property type="match status" value="1"/>
</dbReference>
<feature type="domain" description="PhnB-like" evidence="1">
    <location>
        <begin position="3"/>
        <end position="135"/>
    </location>
</feature>
<sequence length="142" mass="15921">MAKMNPYLNFNGKTEEAFNFYKSVFGGEFSAVHRMTEAPEASQLPENERNGIMHIALPIDGHTTLMASDILPSCGHVLNEGNNVQISLHPESREETERLFNGLSAGGNVEMPLEDTFWGAYFGSFKDKFGIQWMVNFEQGQK</sequence>
<dbReference type="EMBL" id="CP024091">
    <property type="protein sequence ID" value="ATP55276.1"/>
    <property type="molecule type" value="Genomic_DNA"/>
</dbReference>
<dbReference type="OrthoDB" id="9795306at2"/>
<dbReference type="InterPro" id="IPR029068">
    <property type="entry name" value="Glyas_Bleomycin-R_OHBP_Dase"/>
</dbReference>
<dbReference type="Pfam" id="PF06983">
    <property type="entry name" value="3-dmu-9_3-mt"/>
    <property type="match status" value="1"/>
</dbReference>